<dbReference type="InterPro" id="IPR036291">
    <property type="entry name" value="NAD(P)-bd_dom_sf"/>
</dbReference>
<comment type="caution">
    <text evidence="6">The sequence shown here is derived from an EMBL/GenBank/DDBJ whole genome shotgun (WGS) entry which is preliminary data.</text>
</comment>
<evidence type="ECO:0000313" key="7">
    <source>
        <dbReference type="Proteomes" id="UP001194729"/>
    </source>
</evidence>
<gene>
    <name evidence="6" type="ORF">FNJ87_18305</name>
</gene>
<name>A0ABS0ABK0_9FLAO</name>
<dbReference type="InterPro" id="IPR028356">
    <property type="entry name" value="UDPglc_DH_euk"/>
</dbReference>
<dbReference type="EC" id="1.1.1.22" evidence="2"/>
<dbReference type="Pfam" id="PF03721">
    <property type="entry name" value="UDPG_MGDP_dh_N"/>
    <property type="match status" value="1"/>
</dbReference>
<dbReference type="InterPro" id="IPR014026">
    <property type="entry name" value="UDP-Glc/GDP-Man_DH_dimer"/>
</dbReference>
<sequence>MKLIKNICCIGAGYVGGPTMTMIAAKCPHIEVNVVDINAERIASWNDINVDNIPIYEPGLSELVAQTRGKNLFFSTEVDKAIQAADMIFISVNTPTKTYGVGKGMAADLKYIELCARQIAAVATTDKIIVEKSTLPVRTAEALKRILDNTGNGVSFEILSNPEFLAEGTAVTDLLNPDRVLIGGEETERGKLAQKALVDVYANWVPKDRILTTNVWSSELSKLTANAFLAQRVSSINAISELCEVTEADVSEVARAIGADSRIGSKFLKASVGFGGSCFQKDILNLVYIAQSYGLHEVADYWEQVIVMNDHQKRRFAKKIVKTLFNTVSGKKIVILGWAFKK</sequence>
<dbReference type="InterPro" id="IPR017476">
    <property type="entry name" value="UDP-Glc/GDP-Man"/>
</dbReference>
<evidence type="ECO:0000256" key="1">
    <source>
        <dbReference type="ARBA" id="ARBA00004701"/>
    </source>
</evidence>
<dbReference type="SUPFAM" id="SSF51735">
    <property type="entry name" value="NAD(P)-binding Rossmann-fold domains"/>
    <property type="match status" value="1"/>
</dbReference>
<reference evidence="6 7" key="1">
    <citation type="submission" date="2020-11" db="EMBL/GenBank/DDBJ databases">
        <title>P. mediterranea TC4 genome.</title>
        <authorList>
            <person name="Molmeret M."/>
        </authorList>
    </citation>
    <scope>NUCLEOTIDE SEQUENCE [LARGE SCALE GENOMIC DNA]</scope>
    <source>
        <strain evidence="6 7">TC4</strain>
    </source>
</reference>
<evidence type="ECO:0000313" key="6">
    <source>
        <dbReference type="EMBL" id="MBF4986183.1"/>
    </source>
</evidence>
<comment type="pathway">
    <text evidence="1">Nucleotide-sugar biosynthesis; UDP-alpha-D-glucuronate biosynthesis; UDP-alpha-D-glucuronate from UDP-alpha-D-glucose: step 1/1.</text>
</comment>
<dbReference type="InterPro" id="IPR028357">
    <property type="entry name" value="UDPglc_DH_bac"/>
</dbReference>
<accession>A0ABS0ABK0</accession>
<feature type="domain" description="UDP-glucose/GDP-mannose dehydrogenase dimerisation" evidence="4">
    <location>
        <begin position="216"/>
        <end position="310"/>
    </location>
</feature>
<dbReference type="Pfam" id="PF00984">
    <property type="entry name" value="UDPG_MGDP_dh"/>
    <property type="match status" value="1"/>
</dbReference>
<dbReference type="SUPFAM" id="SSF48179">
    <property type="entry name" value="6-phosphogluconate dehydrogenase C-terminal domain-like"/>
    <property type="match status" value="1"/>
</dbReference>
<dbReference type="PIRSF" id="PIRSF500134">
    <property type="entry name" value="UDPglc_DH_bac"/>
    <property type="match status" value="1"/>
</dbReference>
<dbReference type="PANTHER" id="PTHR11374:SF3">
    <property type="entry name" value="UDP-GLUCOSE 6-DEHYDROGENASE"/>
    <property type="match status" value="1"/>
</dbReference>
<dbReference type="Gene3D" id="1.20.5.100">
    <property type="entry name" value="Cytochrome c1, transmembrane anchor, C-terminal"/>
    <property type="match status" value="1"/>
</dbReference>
<keyword evidence="7" id="KW-1185">Reference proteome</keyword>
<evidence type="ECO:0000256" key="2">
    <source>
        <dbReference type="ARBA" id="ARBA00012954"/>
    </source>
</evidence>
<dbReference type="NCBIfam" id="TIGR03026">
    <property type="entry name" value="NDP-sugDHase"/>
    <property type="match status" value="1"/>
</dbReference>
<dbReference type="PANTHER" id="PTHR11374">
    <property type="entry name" value="UDP-GLUCOSE DEHYDROGENASE/UDP-MANNAC DEHYDROGENASE"/>
    <property type="match status" value="1"/>
</dbReference>
<proteinExistence type="predicted"/>
<feature type="non-terminal residue" evidence="6">
    <location>
        <position position="342"/>
    </location>
</feature>
<dbReference type="EMBL" id="JADKYU010001013">
    <property type="protein sequence ID" value="MBF4986183.1"/>
    <property type="molecule type" value="Genomic_DNA"/>
</dbReference>
<evidence type="ECO:0000259" key="5">
    <source>
        <dbReference type="Pfam" id="PF03721"/>
    </source>
</evidence>
<dbReference type="Gene3D" id="3.40.50.720">
    <property type="entry name" value="NAD(P)-binding Rossmann-like Domain"/>
    <property type="match status" value="2"/>
</dbReference>
<evidence type="ECO:0000256" key="3">
    <source>
        <dbReference type="ARBA" id="ARBA00047473"/>
    </source>
</evidence>
<dbReference type="PIRSF" id="PIRSF000124">
    <property type="entry name" value="UDPglc_GDPman_dh"/>
    <property type="match status" value="1"/>
</dbReference>
<dbReference type="InterPro" id="IPR008927">
    <property type="entry name" value="6-PGluconate_DH-like_C_sf"/>
</dbReference>
<protein>
    <recommendedName>
        <fullName evidence="2">UDP-glucose 6-dehydrogenase</fullName>
        <ecNumber evidence="2">1.1.1.22</ecNumber>
    </recommendedName>
</protein>
<dbReference type="Proteomes" id="UP001194729">
    <property type="component" value="Unassembled WGS sequence"/>
</dbReference>
<evidence type="ECO:0000259" key="4">
    <source>
        <dbReference type="Pfam" id="PF00984"/>
    </source>
</evidence>
<dbReference type="InterPro" id="IPR001732">
    <property type="entry name" value="UDP-Glc/GDP-Man_DH_N"/>
</dbReference>
<feature type="domain" description="UDP-glucose/GDP-mannose dehydrogenase N-terminal" evidence="5">
    <location>
        <begin position="6"/>
        <end position="192"/>
    </location>
</feature>
<comment type="catalytic activity">
    <reaction evidence="3">
        <text>UDP-alpha-D-glucose + 2 NAD(+) + H2O = UDP-alpha-D-glucuronate + 2 NADH + 3 H(+)</text>
        <dbReference type="Rhea" id="RHEA:23596"/>
        <dbReference type="ChEBI" id="CHEBI:15377"/>
        <dbReference type="ChEBI" id="CHEBI:15378"/>
        <dbReference type="ChEBI" id="CHEBI:57540"/>
        <dbReference type="ChEBI" id="CHEBI:57945"/>
        <dbReference type="ChEBI" id="CHEBI:58052"/>
        <dbReference type="ChEBI" id="CHEBI:58885"/>
        <dbReference type="EC" id="1.1.1.22"/>
    </reaction>
</comment>
<organism evidence="6 7">
    <name type="scientific">Nonlabens mediterrranea</name>
    <dbReference type="NCBI Taxonomy" id="1419947"/>
    <lineage>
        <taxon>Bacteria</taxon>
        <taxon>Pseudomonadati</taxon>
        <taxon>Bacteroidota</taxon>
        <taxon>Flavobacteriia</taxon>
        <taxon>Flavobacteriales</taxon>
        <taxon>Flavobacteriaceae</taxon>
        <taxon>Nonlabens</taxon>
    </lineage>
</organism>